<reference evidence="1" key="1">
    <citation type="submission" date="2006-06" db="EMBL/GenBank/DDBJ databases">
        <title>Complete sequence of chromosome of Chelativorans sp. BNC1.</title>
        <authorList>
            <consortium name="US DOE Joint Genome Institute"/>
            <person name="Copeland A."/>
            <person name="Lucas S."/>
            <person name="Lapidus A."/>
            <person name="Barry K."/>
            <person name="Detter J.C."/>
            <person name="Glavina del Rio T."/>
            <person name="Hammon N."/>
            <person name="Israni S."/>
            <person name="Dalin E."/>
            <person name="Tice H."/>
            <person name="Pitluck S."/>
            <person name="Chertkov O."/>
            <person name="Brettin T."/>
            <person name="Bruce D."/>
            <person name="Han C."/>
            <person name="Tapia R."/>
            <person name="Gilna P."/>
            <person name="Schmutz J."/>
            <person name="Larimer F."/>
            <person name="Land M."/>
            <person name="Hauser L."/>
            <person name="Kyrpides N."/>
            <person name="Mikhailova N."/>
            <person name="Richardson P."/>
        </authorList>
    </citation>
    <scope>NUCLEOTIDE SEQUENCE</scope>
    <source>
        <strain evidence="1">BNC1</strain>
    </source>
</reference>
<dbReference type="EMBL" id="CP000390">
    <property type="protein sequence ID" value="ABG62745.1"/>
    <property type="molecule type" value="Genomic_DNA"/>
</dbReference>
<proteinExistence type="predicted"/>
<dbReference type="KEGG" id="mes:Meso_1349"/>
<organism evidence="1">
    <name type="scientific">Chelativorans sp. (strain BNC1)</name>
    <dbReference type="NCBI Taxonomy" id="266779"/>
    <lineage>
        <taxon>Bacteria</taxon>
        <taxon>Pseudomonadati</taxon>
        <taxon>Pseudomonadota</taxon>
        <taxon>Alphaproteobacteria</taxon>
        <taxon>Hyphomicrobiales</taxon>
        <taxon>Phyllobacteriaceae</taxon>
        <taxon>Chelativorans</taxon>
    </lineage>
</organism>
<protein>
    <submittedName>
        <fullName evidence="1">Uncharacterized protein</fullName>
    </submittedName>
</protein>
<evidence type="ECO:0000313" key="1">
    <source>
        <dbReference type="EMBL" id="ABG62745.1"/>
    </source>
</evidence>
<sequence>MRRRQRPSFRDEAPEAPRRPLELFTSVLNHFAEAGLAQGQGFGEGALIGVLSSQSPMELGQTAPTFPAGATLSAGWLMSSIALRRPYTMLSESRP</sequence>
<accession>Q11IN0</accession>
<dbReference type="AlphaFoldDB" id="Q11IN0"/>
<dbReference type="STRING" id="266779.Meso_1349"/>
<dbReference type="HOGENOM" id="CLU_2367748_0_0_5"/>
<name>Q11IN0_CHESB</name>
<gene>
    <name evidence="1" type="ordered locus">Meso_1349</name>
</gene>